<proteinExistence type="predicted"/>
<protein>
    <submittedName>
        <fullName evidence="2">DUF3618 domain-containing protein</fullName>
    </submittedName>
</protein>
<keyword evidence="1" id="KW-0812">Transmembrane</keyword>
<comment type="caution">
    <text evidence="2">The sequence shown here is derived from an EMBL/GenBank/DDBJ whole genome shotgun (WGS) entry which is preliminary data.</text>
</comment>
<reference evidence="2" key="1">
    <citation type="submission" date="2022-11" db="EMBL/GenBank/DDBJ databases">
        <authorList>
            <person name="Somphong A."/>
            <person name="Phongsopitanun W."/>
        </authorList>
    </citation>
    <scope>NUCLEOTIDE SEQUENCE</scope>
    <source>
        <strain evidence="2">Pm04-4</strain>
    </source>
</reference>
<feature type="transmembrane region" description="Helical" evidence="1">
    <location>
        <begin position="94"/>
        <end position="114"/>
    </location>
</feature>
<name>A0ABT4AQM3_9ACTN</name>
<accession>A0ABT4AQM3</accession>
<evidence type="ECO:0000256" key="1">
    <source>
        <dbReference type="SAM" id="Phobius"/>
    </source>
</evidence>
<keyword evidence="1" id="KW-0472">Membrane</keyword>
<keyword evidence="3" id="KW-1185">Reference proteome</keyword>
<organism evidence="2 3">
    <name type="scientific">Paractinoplanes pyxinae</name>
    <dbReference type="NCBI Taxonomy" id="2997416"/>
    <lineage>
        <taxon>Bacteria</taxon>
        <taxon>Bacillati</taxon>
        <taxon>Actinomycetota</taxon>
        <taxon>Actinomycetes</taxon>
        <taxon>Micromonosporales</taxon>
        <taxon>Micromonosporaceae</taxon>
        <taxon>Paractinoplanes</taxon>
    </lineage>
</organism>
<evidence type="ECO:0000313" key="3">
    <source>
        <dbReference type="Proteomes" id="UP001151002"/>
    </source>
</evidence>
<dbReference type="Pfam" id="PF12277">
    <property type="entry name" value="DUF3618"/>
    <property type="match status" value="1"/>
</dbReference>
<gene>
    <name evidence="2" type="ORF">OWR29_00920</name>
</gene>
<dbReference type="InterPro" id="IPR022062">
    <property type="entry name" value="DUF3618"/>
</dbReference>
<evidence type="ECO:0000313" key="2">
    <source>
        <dbReference type="EMBL" id="MCY1136541.1"/>
    </source>
</evidence>
<dbReference type="RefSeq" id="WP_267560290.1">
    <property type="nucleotide sequence ID" value="NZ_JAPNTZ010000001.1"/>
</dbReference>
<dbReference type="Proteomes" id="UP001151002">
    <property type="component" value="Unassembled WGS sequence"/>
</dbReference>
<keyword evidence="1" id="KW-1133">Transmembrane helix</keyword>
<dbReference type="EMBL" id="JAPNTZ010000001">
    <property type="protein sequence ID" value="MCY1136541.1"/>
    <property type="molecule type" value="Genomic_DNA"/>
</dbReference>
<sequence length="118" mass="12282">MSNPDTPADADQLRAEIEQTRADLGQTVQELAAKADVKARAKQAAGDAGNQVRQKLAGVKDQAAQAAGVVARRTSTARHQLADSDLPARLRQPLPLAVIGAAATAVIVAIVIAARSRR</sequence>